<evidence type="ECO:0000256" key="1">
    <source>
        <dbReference type="SAM" id="Phobius"/>
    </source>
</evidence>
<keyword evidence="1" id="KW-0812">Transmembrane</keyword>
<feature type="non-terminal residue" evidence="2">
    <location>
        <position position="1"/>
    </location>
</feature>
<dbReference type="Proteomes" id="UP000789901">
    <property type="component" value="Unassembled WGS sequence"/>
</dbReference>
<keyword evidence="1" id="KW-0472">Membrane</keyword>
<organism evidence="2 3">
    <name type="scientific">Gigaspora margarita</name>
    <dbReference type="NCBI Taxonomy" id="4874"/>
    <lineage>
        <taxon>Eukaryota</taxon>
        <taxon>Fungi</taxon>
        <taxon>Fungi incertae sedis</taxon>
        <taxon>Mucoromycota</taxon>
        <taxon>Glomeromycotina</taxon>
        <taxon>Glomeromycetes</taxon>
        <taxon>Diversisporales</taxon>
        <taxon>Gigasporaceae</taxon>
        <taxon>Gigaspora</taxon>
    </lineage>
</organism>
<evidence type="ECO:0000313" key="2">
    <source>
        <dbReference type="EMBL" id="CAG8769239.1"/>
    </source>
</evidence>
<accession>A0ABN7VG43</accession>
<dbReference type="Gene3D" id="1.20.1170.10">
    <property type="match status" value="1"/>
</dbReference>
<comment type="caution">
    <text evidence="2">The sequence shown here is derived from an EMBL/GenBank/DDBJ whole genome shotgun (WGS) entry which is preliminary data.</text>
</comment>
<dbReference type="EMBL" id="CAJVQB010014562">
    <property type="protein sequence ID" value="CAG8769239.1"/>
    <property type="molecule type" value="Genomic_DNA"/>
</dbReference>
<proteinExistence type="predicted"/>
<sequence>LDDFVSETDVGLLSTAEATDIINNVTPEQLHKAMIEVAKNPPKEEDLQDAFNRDILNLIEKHKSVENSFKQIYAELCSIDEYEGGKTTWAEEWKELWLSFTSLVTESKKQAGILSTYAKRNVEVILPFLASKNNSDDEKRNLLKKTIENVNEKQKEAEVVSIKFKEYEPKFIKFDTAFGDWAKKKQSDDIEPAIKNIESDIKATQDKIKILDGQILGLVIGLALSIFASITSLLLVLINPWFWAATATFVAAAIGISVALGVKIKERNELNRQKKHIENCQAISGQMKTHLQEIYKLGEFFVKYWQGISTQLSECVENLKLLSGDPKSPLGILDGDYKFIERLWRVLAGSLDLYVKEA</sequence>
<name>A0ABN7VG43_GIGMA</name>
<gene>
    <name evidence="2" type="ORF">GMARGA_LOCUS18337</name>
</gene>
<keyword evidence="1" id="KW-1133">Transmembrane helix</keyword>
<protein>
    <submittedName>
        <fullName evidence="2">43431_t:CDS:1</fullName>
    </submittedName>
</protein>
<reference evidence="2 3" key="1">
    <citation type="submission" date="2021-06" db="EMBL/GenBank/DDBJ databases">
        <authorList>
            <person name="Kallberg Y."/>
            <person name="Tangrot J."/>
            <person name="Rosling A."/>
        </authorList>
    </citation>
    <scope>NUCLEOTIDE SEQUENCE [LARGE SCALE GENOMIC DNA]</scope>
    <source>
        <strain evidence="2 3">120-4 pot B 10/14</strain>
    </source>
</reference>
<keyword evidence="3" id="KW-1185">Reference proteome</keyword>
<evidence type="ECO:0000313" key="3">
    <source>
        <dbReference type="Proteomes" id="UP000789901"/>
    </source>
</evidence>
<feature type="transmembrane region" description="Helical" evidence="1">
    <location>
        <begin position="215"/>
        <end position="235"/>
    </location>
</feature>
<feature type="transmembrane region" description="Helical" evidence="1">
    <location>
        <begin position="241"/>
        <end position="262"/>
    </location>
</feature>